<dbReference type="InterPro" id="IPR028978">
    <property type="entry name" value="Chorismate_lyase_/UTRA_dom_sf"/>
</dbReference>
<evidence type="ECO:0000256" key="1">
    <source>
        <dbReference type="ARBA" id="ARBA00023015"/>
    </source>
</evidence>
<dbReference type="Proteomes" id="UP001500842">
    <property type="component" value="Unassembled WGS sequence"/>
</dbReference>
<dbReference type="InterPro" id="IPR011663">
    <property type="entry name" value="UTRA"/>
</dbReference>
<evidence type="ECO:0000313" key="6">
    <source>
        <dbReference type="Proteomes" id="UP001500842"/>
    </source>
</evidence>
<keyword evidence="3" id="KW-0804">Transcription</keyword>
<dbReference type="SMART" id="SM00345">
    <property type="entry name" value="HTH_GNTR"/>
    <property type="match status" value="1"/>
</dbReference>
<dbReference type="PRINTS" id="PR00035">
    <property type="entry name" value="HTHGNTR"/>
</dbReference>
<keyword evidence="1" id="KW-0805">Transcription regulation</keyword>
<accession>A0ABN1ZUK8</accession>
<organism evidence="5 6">
    <name type="scientific">Nocardioides humi</name>
    <dbReference type="NCBI Taxonomy" id="449461"/>
    <lineage>
        <taxon>Bacteria</taxon>
        <taxon>Bacillati</taxon>
        <taxon>Actinomycetota</taxon>
        <taxon>Actinomycetes</taxon>
        <taxon>Propionibacteriales</taxon>
        <taxon>Nocardioidaceae</taxon>
        <taxon>Nocardioides</taxon>
    </lineage>
</organism>
<dbReference type="Pfam" id="PF00392">
    <property type="entry name" value="GntR"/>
    <property type="match status" value="1"/>
</dbReference>
<dbReference type="SUPFAM" id="SSF64288">
    <property type="entry name" value="Chorismate lyase-like"/>
    <property type="match status" value="1"/>
</dbReference>
<sequence>MGMHAPRRTEDQTRRIRDLLRASIVAGDYASNVLPSEEELRAEFDAPRACIREALLLLQDEGMVDRVRGQGTFLHGGRTWYSMRELHGVEDPQEDSIWSGRMQTTLIDWSTVPAMPPVARLLAVDDGEPVLRIDYVALLDGVSTGYATNYMAEPEAARVSPEMIENDFYAMLTRAGIEVGRSTFHIETALADHQDAQILDIVAGEPVMVLEEVVYDGADRPFDVAFCRTRRQTALFSRESLSTAVPGA</sequence>
<dbReference type="PROSITE" id="PS50949">
    <property type="entry name" value="HTH_GNTR"/>
    <property type="match status" value="1"/>
</dbReference>
<evidence type="ECO:0000256" key="2">
    <source>
        <dbReference type="ARBA" id="ARBA00023125"/>
    </source>
</evidence>
<dbReference type="PANTHER" id="PTHR44846:SF1">
    <property type="entry name" value="MANNOSYL-D-GLYCERATE TRANSPORT_METABOLISM SYSTEM REPRESSOR MNGR-RELATED"/>
    <property type="match status" value="1"/>
</dbReference>
<evidence type="ECO:0000256" key="3">
    <source>
        <dbReference type="ARBA" id="ARBA00023163"/>
    </source>
</evidence>
<dbReference type="SMART" id="SM00866">
    <property type="entry name" value="UTRA"/>
    <property type="match status" value="1"/>
</dbReference>
<keyword evidence="2" id="KW-0238">DNA-binding</keyword>
<gene>
    <name evidence="5" type="ORF">GCM10009788_04450</name>
</gene>
<comment type="caution">
    <text evidence="5">The sequence shown here is derived from an EMBL/GenBank/DDBJ whole genome shotgun (WGS) entry which is preliminary data.</text>
</comment>
<dbReference type="InterPro" id="IPR050679">
    <property type="entry name" value="Bact_HTH_transcr_reg"/>
</dbReference>
<evidence type="ECO:0000259" key="4">
    <source>
        <dbReference type="PROSITE" id="PS50949"/>
    </source>
</evidence>
<dbReference type="Gene3D" id="1.10.10.10">
    <property type="entry name" value="Winged helix-like DNA-binding domain superfamily/Winged helix DNA-binding domain"/>
    <property type="match status" value="1"/>
</dbReference>
<proteinExistence type="predicted"/>
<feature type="domain" description="HTH gntR-type" evidence="4">
    <location>
        <begin position="10"/>
        <end position="77"/>
    </location>
</feature>
<dbReference type="InterPro" id="IPR036390">
    <property type="entry name" value="WH_DNA-bd_sf"/>
</dbReference>
<keyword evidence="6" id="KW-1185">Reference proteome</keyword>
<dbReference type="InterPro" id="IPR036388">
    <property type="entry name" value="WH-like_DNA-bd_sf"/>
</dbReference>
<evidence type="ECO:0000313" key="5">
    <source>
        <dbReference type="EMBL" id="GAA1504242.1"/>
    </source>
</evidence>
<dbReference type="RefSeq" id="WP_141005897.1">
    <property type="nucleotide sequence ID" value="NZ_BAAAOR010000004.1"/>
</dbReference>
<dbReference type="CDD" id="cd07377">
    <property type="entry name" value="WHTH_GntR"/>
    <property type="match status" value="1"/>
</dbReference>
<dbReference type="Gene3D" id="3.40.1410.10">
    <property type="entry name" value="Chorismate lyase-like"/>
    <property type="match status" value="1"/>
</dbReference>
<dbReference type="InterPro" id="IPR000524">
    <property type="entry name" value="Tscrpt_reg_HTH_GntR"/>
</dbReference>
<dbReference type="Pfam" id="PF07702">
    <property type="entry name" value="UTRA"/>
    <property type="match status" value="1"/>
</dbReference>
<dbReference type="PANTHER" id="PTHR44846">
    <property type="entry name" value="MANNOSYL-D-GLYCERATE TRANSPORT/METABOLISM SYSTEM REPRESSOR MNGR-RELATED"/>
    <property type="match status" value="1"/>
</dbReference>
<protein>
    <submittedName>
        <fullName evidence="5">GntR family transcriptional regulator</fullName>
    </submittedName>
</protein>
<dbReference type="SUPFAM" id="SSF46785">
    <property type="entry name" value="Winged helix' DNA-binding domain"/>
    <property type="match status" value="1"/>
</dbReference>
<name>A0ABN1ZUK8_9ACTN</name>
<dbReference type="EMBL" id="BAAAOR010000004">
    <property type="protein sequence ID" value="GAA1504242.1"/>
    <property type="molecule type" value="Genomic_DNA"/>
</dbReference>
<reference evidence="5 6" key="1">
    <citation type="journal article" date="2019" name="Int. J. Syst. Evol. Microbiol.">
        <title>The Global Catalogue of Microorganisms (GCM) 10K type strain sequencing project: providing services to taxonomists for standard genome sequencing and annotation.</title>
        <authorList>
            <consortium name="The Broad Institute Genomics Platform"/>
            <consortium name="The Broad Institute Genome Sequencing Center for Infectious Disease"/>
            <person name="Wu L."/>
            <person name="Ma J."/>
        </authorList>
    </citation>
    <scope>NUCLEOTIDE SEQUENCE [LARGE SCALE GENOMIC DNA]</scope>
    <source>
        <strain evidence="5 6">JCM 14942</strain>
    </source>
</reference>